<comment type="caution">
    <text evidence="1">The sequence shown here is derived from an EMBL/GenBank/DDBJ whole genome shotgun (WGS) entry which is preliminary data.</text>
</comment>
<sequence length="213" mass="23470">MAEPVQFDPQPEADDGIPTVCYCGGEPVVETAYTSKDPGRSRLNRCGLLGSAWSSFKGFKGECFFTTRVAIRLSSCHGRRGGHGGEVVTGVCGVAIVVMSSTARPLFTTHLLCFVLSYLVDSSTSTNERLKSDQTLIQVIDSEIKDAFEADVIQNKSLGKLRKRRKKKTETKAKNMEREICKLQKTLEDRICQLEASSSTATKVLTLTYPFVF</sequence>
<gene>
    <name evidence="1" type="ORF">Bca52824_023756</name>
</gene>
<protein>
    <submittedName>
        <fullName evidence="1">Uncharacterized protein</fullName>
    </submittedName>
</protein>
<dbReference type="EMBL" id="JAAMPC010000005">
    <property type="protein sequence ID" value="KAG2312199.1"/>
    <property type="molecule type" value="Genomic_DNA"/>
</dbReference>
<evidence type="ECO:0000313" key="2">
    <source>
        <dbReference type="Proteomes" id="UP000886595"/>
    </source>
</evidence>
<dbReference type="Proteomes" id="UP000886595">
    <property type="component" value="Unassembled WGS sequence"/>
</dbReference>
<reference evidence="1 2" key="1">
    <citation type="submission" date="2020-02" db="EMBL/GenBank/DDBJ databases">
        <authorList>
            <person name="Ma Q."/>
            <person name="Huang Y."/>
            <person name="Song X."/>
            <person name="Pei D."/>
        </authorList>
    </citation>
    <scope>NUCLEOTIDE SEQUENCE [LARGE SCALE GENOMIC DNA]</scope>
    <source>
        <strain evidence="1">Sxm20200214</strain>
        <tissue evidence="1">Leaf</tissue>
    </source>
</reference>
<organism evidence="1 2">
    <name type="scientific">Brassica carinata</name>
    <name type="common">Ethiopian mustard</name>
    <name type="synonym">Abyssinian cabbage</name>
    <dbReference type="NCBI Taxonomy" id="52824"/>
    <lineage>
        <taxon>Eukaryota</taxon>
        <taxon>Viridiplantae</taxon>
        <taxon>Streptophyta</taxon>
        <taxon>Embryophyta</taxon>
        <taxon>Tracheophyta</taxon>
        <taxon>Spermatophyta</taxon>
        <taxon>Magnoliopsida</taxon>
        <taxon>eudicotyledons</taxon>
        <taxon>Gunneridae</taxon>
        <taxon>Pentapetalae</taxon>
        <taxon>rosids</taxon>
        <taxon>malvids</taxon>
        <taxon>Brassicales</taxon>
        <taxon>Brassicaceae</taxon>
        <taxon>Brassiceae</taxon>
        <taxon>Brassica</taxon>
    </lineage>
</organism>
<keyword evidence="2" id="KW-1185">Reference proteome</keyword>
<evidence type="ECO:0000313" key="1">
    <source>
        <dbReference type="EMBL" id="KAG2312199.1"/>
    </source>
</evidence>
<dbReference type="AlphaFoldDB" id="A0A8X7VJ55"/>
<proteinExistence type="predicted"/>
<accession>A0A8X7VJ55</accession>
<name>A0A8X7VJ55_BRACI</name>